<keyword evidence="6" id="KW-1185">Reference proteome</keyword>
<reference evidence="5" key="1">
    <citation type="submission" date="2019-09" db="EMBL/GenBank/DDBJ databases">
        <title>The Mitochondrial Proteome of the Jakobid, Andalucia godoyi, a Protist With the Most Gene-Rich and Bacteria-Like Mitochondrial Genome.</title>
        <authorList>
            <person name="Gray M.W."/>
            <person name="Burger G."/>
            <person name="Derelle R."/>
            <person name="Klimes V."/>
            <person name="Leger M."/>
            <person name="Sarrasin M."/>
            <person name="Vlcek C."/>
            <person name="Roger A.J."/>
            <person name="Elias M."/>
            <person name="Lang B.F."/>
        </authorList>
    </citation>
    <scope>NUCLEOTIDE SEQUENCE</scope>
    <source>
        <strain evidence="5">And28</strain>
    </source>
</reference>
<organism evidence="5 6">
    <name type="scientific">Andalucia godoyi</name>
    <name type="common">Flagellate</name>
    <dbReference type="NCBI Taxonomy" id="505711"/>
    <lineage>
        <taxon>Eukaryota</taxon>
        <taxon>Discoba</taxon>
        <taxon>Jakobida</taxon>
        <taxon>Andalucina</taxon>
        <taxon>Andaluciidae</taxon>
        <taxon>Andalucia</taxon>
    </lineage>
</organism>
<evidence type="ECO:0000259" key="4">
    <source>
        <dbReference type="Pfam" id="PF17827"/>
    </source>
</evidence>
<comment type="caution">
    <text evidence="5">The sequence shown here is derived from an EMBL/GenBank/DDBJ whole genome shotgun (WGS) entry which is preliminary data.</text>
</comment>
<protein>
    <submittedName>
        <fullName evidence="5">Mitochondrial protein-(Glutamine-N5) methyltransferase release factor-specific</fullName>
    </submittedName>
</protein>
<dbReference type="InterPro" id="IPR002052">
    <property type="entry name" value="DNA_methylase_N6_adenine_CS"/>
</dbReference>
<keyword evidence="3" id="KW-0949">S-adenosyl-L-methionine</keyword>
<dbReference type="InterPro" id="IPR050320">
    <property type="entry name" value="N5-glutamine_MTase"/>
</dbReference>
<evidence type="ECO:0000256" key="1">
    <source>
        <dbReference type="ARBA" id="ARBA00022603"/>
    </source>
</evidence>
<dbReference type="SUPFAM" id="SSF53335">
    <property type="entry name" value="S-adenosyl-L-methionine-dependent methyltransferases"/>
    <property type="match status" value="1"/>
</dbReference>
<evidence type="ECO:0000313" key="5">
    <source>
        <dbReference type="EMBL" id="KAF0852833.1"/>
    </source>
</evidence>
<accession>A0A8K0AHW8</accession>
<dbReference type="EMBL" id="VRVR01000014">
    <property type="protein sequence ID" value="KAF0852833.1"/>
    <property type="molecule type" value="Genomic_DNA"/>
</dbReference>
<feature type="domain" description="Release factor glutamine methyltransferase N-terminal" evidence="4">
    <location>
        <begin position="17"/>
        <end position="81"/>
    </location>
</feature>
<dbReference type="GO" id="GO:0032259">
    <property type="term" value="P:methylation"/>
    <property type="evidence" value="ECO:0007669"/>
    <property type="project" value="UniProtKB-KW"/>
</dbReference>
<dbReference type="Pfam" id="PF17827">
    <property type="entry name" value="PrmC_N"/>
    <property type="match status" value="1"/>
</dbReference>
<dbReference type="GO" id="GO:0036009">
    <property type="term" value="F:protein-glutamine N-methyltransferase activity"/>
    <property type="evidence" value="ECO:0007669"/>
    <property type="project" value="TreeGrafter"/>
</dbReference>
<evidence type="ECO:0000256" key="2">
    <source>
        <dbReference type="ARBA" id="ARBA00022679"/>
    </source>
</evidence>
<dbReference type="OrthoDB" id="269872at2759"/>
<evidence type="ECO:0000313" key="6">
    <source>
        <dbReference type="Proteomes" id="UP000799049"/>
    </source>
</evidence>
<gene>
    <name evidence="5" type="ORF">ANDGO_04400</name>
</gene>
<dbReference type="Proteomes" id="UP000799049">
    <property type="component" value="Unassembled WGS sequence"/>
</dbReference>
<sequence>MLRRFSVSVSEAFGILSSRLRACQSVGESAHTEARVLLEHACQQPFYSMPLASKVEDSTWNSCQDLCTLRCSGTPLAHIVGKKEFYSRQFKVTGDVLCPRPETECLVDLTLDCVKKFCDRPPLFVDVGTGSGCVLATLLLELPGSAGIAIDKSAAALEVALSNFSMHGVIDRCRLHNCDVLQPRWERVILEDPRERERSIVIVSNPPYIPTAQIADLEPTVQSYEPRTALDGGPDGLIFYRQLAHTELLHEFLCVVEYGAGQHSEVQKLFETGGRQSVKVTDCTDLQGIRRASAFQFRAARTMNAPEH</sequence>
<dbReference type="Gene3D" id="3.40.50.150">
    <property type="entry name" value="Vaccinia Virus protein VP39"/>
    <property type="match status" value="1"/>
</dbReference>
<dbReference type="InterPro" id="IPR040758">
    <property type="entry name" value="PrmC_N"/>
</dbReference>
<dbReference type="GO" id="GO:0003676">
    <property type="term" value="F:nucleic acid binding"/>
    <property type="evidence" value="ECO:0007669"/>
    <property type="project" value="InterPro"/>
</dbReference>
<dbReference type="InterPro" id="IPR004556">
    <property type="entry name" value="HemK-like"/>
</dbReference>
<dbReference type="InterPro" id="IPR029063">
    <property type="entry name" value="SAM-dependent_MTases_sf"/>
</dbReference>
<dbReference type="CDD" id="cd02440">
    <property type="entry name" value="AdoMet_MTases"/>
    <property type="match status" value="1"/>
</dbReference>
<proteinExistence type="predicted"/>
<dbReference type="PANTHER" id="PTHR18895:SF74">
    <property type="entry name" value="MTRF1L RELEASE FACTOR GLUTAMINE METHYLTRANSFERASE"/>
    <property type="match status" value="1"/>
</dbReference>
<keyword evidence="1 5" id="KW-0489">Methyltransferase</keyword>
<dbReference type="PROSITE" id="PS00092">
    <property type="entry name" value="N6_MTASE"/>
    <property type="match status" value="1"/>
</dbReference>
<dbReference type="PANTHER" id="PTHR18895">
    <property type="entry name" value="HEMK METHYLTRANSFERASE"/>
    <property type="match status" value="1"/>
</dbReference>
<keyword evidence="2" id="KW-0808">Transferase</keyword>
<name>A0A8K0AHW8_ANDGO</name>
<dbReference type="Gene3D" id="1.10.8.10">
    <property type="entry name" value="DNA helicase RuvA subunit, C-terminal domain"/>
    <property type="match status" value="1"/>
</dbReference>
<dbReference type="NCBIfam" id="TIGR00536">
    <property type="entry name" value="hemK_fam"/>
    <property type="match status" value="1"/>
</dbReference>
<dbReference type="AlphaFoldDB" id="A0A8K0AHW8"/>
<evidence type="ECO:0000256" key="3">
    <source>
        <dbReference type="ARBA" id="ARBA00022691"/>
    </source>
</evidence>